<reference evidence="2 3" key="2">
    <citation type="submission" date="2018-11" db="EMBL/GenBank/DDBJ databases">
        <authorList>
            <consortium name="Pathogen Informatics"/>
        </authorList>
    </citation>
    <scope>NUCLEOTIDE SEQUENCE [LARGE SCALE GENOMIC DNA]</scope>
</reference>
<evidence type="ECO:0000256" key="1">
    <source>
        <dbReference type="SAM" id="MobiDB-lite"/>
    </source>
</evidence>
<keyword evidence="3" id="KW-1185">Reference proteome</keyword>
<feature type="region of interest" description="Disordered" evidence="1">
    <location>
        <begin position="1"/>
        <end position="21"/>
    </location>
</feature>
<dbReference type="AlphaFoldDB" id="A0A183HIA9"/>
<dbReference type="EMBL" id="UZAJ01007395">
    <property type="protein sequence ID" value="VDO49884.1"/>
    <property type="molecule type" value="Genomic_DNA"/>
</dbReference>
<evidence type="ECO:0000313" key="2">
    <source>
        <dbReference type="EMBL" id="VDO49884.1"/>
    </source>
</evidence>
<dbReference type="STRING" id="387005.A0A183HIA9"/>
<reference evidence="4" key="1">
    <citation type="submission" date="2016-06" db="UniProtKB">
        <authorList>
            <consortium name="WormBaseParasite"/>
        </authorList>
    </citation>
    <scope>IDENTIFICATION</scope>
</reference>
<name>A0A183HIA9_9BILA</name>
<protein>
    <submittedName>
        <fullName evidence="4">Cell cycle regulator Mat89Bb</fullName>
    </submittedName>
</protein>
<evidence type="ECO:0000313" key="3">
    <source>
        <dbReference type="Proteomes" id="UP000267606"/>
    </source>
</evidence>
<proteinExistence type="predicted"/>
<sequence length="303" mass="33904">MNRTFTIEKNEDGNDLLSRTDEDCLNKSDEHEPMLELRLDGTFIIEKLQKAEDNVMIPTQEREKEQRNISVHGSEIGISYLDLGKSFKEALNIVIRQNISHGINNGHEVIYHMQIVTDLTTKNTPVWREMLNETVTVVAHQSLQAGDLVNNHCGDKISPQRSNQQVFGCPASLQATFDLSCIDKVDLSAGEKSEIPPVNPPPRISRFNLLEQMAGDMEHSSTLHPNDRTAVSFKTPRQHMKTVVEHTIVGKQSTIKKQPTVATPLFKKRSVASTTQRGTSTPIEGSACYVCPRYDAHHAALAR</sequence>
<dbReference type="Proteomes" id="UP000267606">
    <property type="component" value="Unassembled WGS sequence"/>
</dbReference>
<organism evidence="4">
    <name type="scientific">Onchocerca flexuosa</name>
    <dbReference type="NCBI Taxonomy" id="387005"/>
    <lineage>
        <taxon>Eukaryota</taxon>
        <taxon>Metazoa</taxon>
        <taxon>Ecdysozoa</taxon>
        <taxon>Nematoda</taxon>
        <taxon>Chromadorea</taxon>
        <taxon>Rhabditida</taxon>
        <taxon>Spirurina</taxon>
        <taxon>Spiruromorpha</taxon>
        <taxon>Filarioidea</taxon>
        <taxon>Onchocercidae</taxon>
        <taxon>Onchocerca</taxon>
    </lineage>
</organism>
<evidence type="ECO:0000313" key="4">
    <source>
        <dbReference type="WBParaSite" id="OFLC_0000722001-mRNA-1"/>
    </source>
</evidence>
<gene>
    <name evidence="2" type="ORF">OFLC_LOCUS7220</name>
</gene>
<dbReference type="WBParaSite" id="OFLC_0000722001-mRNA-1">
    <property type="protein sequence ID" value="OFLC_0000722001-mRNA-1"/>
    <property type="gene ID" value="OFLC_0000722001"/>
</dbReference>
<accession>A0A183HIA9</accession>